<evidence type="ECO:0000313" key="2">
    <source>
        <dbReference type="Proteomes" id="UP001500218"/>
    </source>
</evidence>
<protein>
    <submittedName>
        <fullName evidence="1">Uncharacterized protein</fullName>
    </submittedName>
</protein>
<organism evidence="1 2">
    <name type="scientific">Luedemannella flava</name>
    <dbReference type="NCBI Taxonomy" id="349316"/>
    <lineage>
        <taxon>Bacteria</taxon>
        <taxon>Bacillati</taxon>
        <taxon>Actinomycetota</taxon>
        <taxon>Actinomycetes</taxon>
        <taxon>Micromonosporales</taxon>
        <taxon>Micromonosporaceae</taxon>
        <taxon>Luedemannella</taxon>
    </lineage>
</organism>
<evidence type="ECO:0000313" key="1">
    <source>
        <dbReference type="EMBL" id="GAA1835216.1"/>
    </source>
</evidence>
<keyword evidence="2" id="KW-1185">Reference proteome</keyword>
<dbReference type="Proteomes" id="UP001500218">
    <property type="component" value="Unassembled WGS sequence"/>
</dbReference>
<comment type="caution">
    <text evidence="1">The sequence shown here is derived from an EMBL/GenBank/DDBJ whole genome shotgun (WGS) entry which is preliminary data.</text>
</comment>
<proteinExistence type="predicted"/>
<dbReference type="EMBL" id="BAAALT010000288">
    <property type="protein sequence ID" value="GAA1835216.1"/>
    <property type="molecule type" value="Genomic_DNA"/>
</dbReference>
<accession>A0ABP4YYY1</accession>
<gene>
    <name evidence="1" type="ORF">GCM10009682_61780</name>
</gene>
<name>A0ABP4YYY1_9ACTN</name>
<sequence length="101" mass="11033">MCRQRVNYCEVSTTAGGAKPLILKDRSERLARRVIHELVCACRVAPGDGLGRAKVAFCLGEEHVGVVPAGRHPLEFAACDQTIDRTTALFPSHEDSRRSSN</sequence>
<reference evidence="2" key="1">
    <citation type="journal article" date="2019" name="Int. J. Syst. Evol. Microbiol.">
        <title>The Global Catalogue of Microorganisms (GCM) 10K type strain sequencing project: providing services to taxonomists for standard genome sequencing and annotation.</title>
        <authorList>
            <consortium name="The Broad Institute Genomics Platform"/>
            <consortium name="The Broad Institute Genome Sequencing Center for Infectious Disease"/>
            <person name="Wu L."/>
            <person name="Ma J."/>
        </authorList>
    </citation>
    <scope>NUCLEOTIDE SEQUENCE [LARGE SCALE GENOMIC DNA]</scope>
    <source>
        <strain evidence="2">JCM 13250</strain>
    </source>
</reference>